<evidence type="ECO:0000313" key="3">
    <source>
        <dbReference type="Proteomes" id="UP000306420"/>
    </source>
</evidence>
<dbReference type="PANTHER" id="PTHR18964:SF165">
    <property type="entry name" value="BETA-GLUCOSIDE KINASE"/>
    <property type="match status" value="1"/>
</dbReference>
<evidence type="ECO:0000256" key="1">
    <source>
        <dbReference type="ARBA" id="ARBA00006479"/>
    </source>
</evidence>
<comment type="caution">
    <text evidence="2">The sequence shown here is derived from an EMBL/GenBank/DDBJ whole genome shotgun (WGS) entry which is preliminary data.</text>
</comment>
<dbReference type="Gene3D" id="3.30.420.40">
    <property type="match status" value="2"/>
</dbReference>
<dbReference type="Pfam" id="PF00480">
    <property type="entry name" value="ROK"/>
    <property type="match status" value="1"/>
</dbReference>
<evidence type="ECO:0000313" key="2">
    <source>
        <dbReference type="EMBL" id="TLQ48947.1"/>
    </source>
</evidence>
<reference evidence="2 3" key="1">
    <citation type="submission" date="2019-05" db="EMBL/GenBank/DDBJ databases">
        <title>The metagenome of a microbial culture collection derived from dairy environment covers the genomic content of the human microbiome.</title>
        <authorList>
            <person name="Roder T."/>
            <person name="Wuthrich D."/>
            <person name="Sattari Z."/>
            <person name="Von Ah U."/>
            <person name="Bar C."/>
            <person name="Ronchi F."/>
            <person name="Macpherson A.J."/>
            <person name="Ganal-Vonarburg S.C."/>
            <person name="Bruggmann R."/>
            <person name="Vergeres G."/>
        </authorList>
    </citation>
    <scope>NUCLEOTIDE SEQUENCE [LARGE SCALE GENOMIC DNA]</scope>
    <source>
        <strain evidence="2 3">FAM 24227</strain>
    </source>
</reference>
<organism evidence="2 3">
    <name type="scientific">Ruoffia tabacinasalis</name>
    <dbReference type="NCBI Taxonomy" id="87458"/>
    <lineage>
        <taxon>Bacteria</taxon>
        <taxon>Bacillati</taxon>
        <taxon>Bacillota</taxon>
        <taxon>Bacilli</taxon>
        <taxon>Lactobacillales</taxon>
        <taxon>Aerococcaceae</taxon>
        <taxon>Ruoffia</taxon>
    </lineage>
</organism>
<dbReference type="PANTHER" id="PTHR18964">
    <property type="entry name" value="ROK (REPRESSOR, ORF, KINASE) FAMILY"/>
    <property type="match status" value="1"/>
</dbReference>
<dbReference type="InterPro" id="IPR043129">
    <property type="entry name" value="ATPase_NBD"/>
</dbReference>
<comment type="similarity">
    <text evidence="1">Belongs to the ROK (NagC/XylR) family.</text>
</comment>
<dbReference type="EMBL" id="VBSP01000005">
    <property type="protein sequence ID" value="TLQ48947.1"/>
    <property type="molecule type" value="Genomic_DNA"/>
</dbReference>
<dbReference type="Proteomes" id="UP000306420">
    <property type="component" value="Unassembled WGS sequence"/>
</dbReference>
<dbReference type="SUPFAM" id="SSF53067">
    <property type="entry name" value="Actin-like ATPase domain"/>
    <property type="match status" value="1"/>
</dbReference>
<dbReference type="RefSeq" id="WP_138403841.1">
    <property type="nucleotide sequence ID" value="NZ_VBSP01000005.1"/>
</dbReference>
<protein>
    <submittedName>
        <fullName evidence="2">ROK family protein</fullName>
    </submittedName>
</protein>
<dbReference type="OrthoDB" id="9795247at2"/>
<accession>A0A5R9EFU5</accession>
<gene>
    <name evidence="2" type="ORF">FEZ33_02615</name>
</gene>
<dbReference type="InterPro" id="IPR000600">
    <property type="entry name" value="ROK"/>
</dbReference>
<dbReference type="AlphaFoldDB" id="A0A5R9EFU5"/>
<sequence length="312" mass="34515">MYIGIDIGGTSIKYGLVSEEGDVMNKSSIPTSKNKNVFIKDILNIITRNIEDTPEIKAVGISAPGIIEKNGYFTTAGSLKAMYGVNLKVELEKHIQIPIQIENDANAAAIAERWIGNAQGIDNYLCVVLGTGVGGGIVINGDIYRGHHGMAGEFGWMIIDELPEKGNIETASINQRAAIVGGLCMRYNQFKKAENSEFEDIYDARIIFEQEMTDSIAKQVIEQFFRDLSIGLINLISIFDPEVVLIGGGISENNDFFTRLQKELVRWEQRHDSVKYLMGKTIAPIKQTKLKNDAGIVGAVYPIRRSLKLKTK</sequence>
<proteinExistence type="inferred from homology"/>
<name>A0A5R9EFU5_9LACT</name>